<accession>I3UT60</accession>
<reference evidence="1 2" key="1">
    <citation type="journal article" date="2012" name="J. Bacteriol.">
        <title>Complete Genome Sequence of the Naphthalene-Degrading Pseudomonas putida Strain ND6.</title>
        <authorList>
            <person name="Li S."/>
            <person name="Zhao H."/>
            <person name="Li Y."/>
            <person name="Niu S."/>
            <person name="Cai B."/>
        </authorList>
    </citation>
    <scope>NUCLEOTIDE SEQUENCE [LARGE SCALE GENOMIC DNA]</scope>
    <source>
        <strain evidence="1 2">ND6</strain>
    </source>
</reference>
<dbReference type="KEGG" id="ppi:YSA_03538"/>
<proteinExistence type="predicted"/>
<name>I3UT60_PSEPU</name>
<dbReference type="Proteomes" id="UP000005268">
    <property type="component" value="Chromosome"/>
</dbReference>
<evidence type="ECO:0000313" key="2">
    <source>
        <dbReference type="Proteomes" id="UP000005268"/>
    </source>
</evidence>
<gene>
    <name evidence="1" type="ORF">YSA_03538</name>
</gene>
<sequence length="35" mass="3584">MRAAAVVGAPVSFLEKETGERLAQNVGRAGSLLQG</sequence>
<dbReference type="EMBL" id="CP003588">
    <property type="protein sequence ID" value="AFK68681.1"/>
    <property type="molecule type" value="Genomic_DNA"/>
</dbReference>
<dbReference type="AlphaFoldDB" id="I3UT60"/>
<dbReference type="HOGENOM" id="CLU_3366692_0_0_6"/>
<evidence type="ECO:0000313" key="1">
    <source>
        <dbReference type="EMBL" id="AFK68681.1"/>
    </source>
</evidence>
<organism evidence="1 2">
    <name type="scientific">Pseudomonas putida ND6</name>
    <dbReference type="NCBI Taxonomy" id="231023"/>
    <lineage>
        <taxon>Bacteria</taxon>
        <taxon>Pseudomonadati</taxon>
        <taxon>Pseudomonadota</taxon>
        <taxon>Gammaproteobacteria</taxon>
        <taxon>Pseudomonadales</taxon>
        <taxon>Pseudomonadaceae</taxon>
        <taxon>Pseudomonas</taxon>
    </lineage>
</organism>
<protein>
    <submittedName>
        <fullName evidence="1">Uncharacterized protein</fullName>
    </submittedName>
</protein>